<name>A0ABX7EPX2_9HYPH</name>
<accession>A0ABX7EPX2</accession>
<dbReference type="Proteomes" id="UP000596351">
    <property type="component" value="Chromosome"/>
</dbReference>
<protein>
    <recommendedName>
        <fullName evidence="3">CopG family transcriptional regulator</fullName>
    </recommendedName>
</protein>
<organism evidence="1 2">
    <name type="scientific">Rhizobium rosettiformans</name>
    <dbReference type="NCBI Taxonomy" id="1368430"/>
    <lineage>
        <taxon>Bacteria</taxon>
        <taxon>Pseudomonadati</taxon>
        <taxon>Pseudomonadota</taxon>
        <taxon>Alphaproteobacteria</taxon>
        <taxon>Hyphomicrobiales</taxon>
        <taxon>Rhizobiaceae</taxon>
        <taxon>Rhizobium/Agrobacterium group</taxon>
        <taxon>Rhizobium</taxon>
    </lineage>
</organism>
<evidence type="ECO:0000313" key="2">
    <source>
        <dbReference type="Proteomes" id="UP000596351"/>
    </source>
</evidence>
<keyword evidence="2" id="KW-1185">Reference proteome</keyword>
<proteinExistence type="predicted"/>
<reference evidence="1 2" key="1">
    <citation type="submission" date="2018-09" db="EMBL/GenBank/DDBJ databases">
        <title>Rhizobium sp. MAE2-X.</title>
        <authorList>
            <person name="Lee Y."/>
            <person name="Jeon C.O."/>
        </authorList>
    </citation>
    <scope>NUCLEOTIDE SEQUENCE [LARGE SCALE GENOMIC DNA]</scope>
    <source>
        <strain evidence="1 2">MAE2-X</strain>
    </source>
</reference>
<evidence type="ECO:0000313" key="1">
    <source>
        <dbReference type="EMBL" id="QRF49988.1"/>
    </source>
</evidence>
<dbReference type="EMBL" id="CP032405">
    <property type="protein sequence ID" value="QRF49988.1"/>
    <property type="molecule type" value="Genomic_DNA"/>
</dbReference>
<dbReference type="RefSeq" id="WP_203017320.1">
    <property type="nucleotide sequence ID" value="NZ_CP032405.1"/>
</dbReference>
<gene>
    <name evidence="1" type="ORF">D4A92_00275</name>
</gene>
<evidence type="ECO:0008006" key="3">
    <source>
        <dbReference type="Google" id="ProtNLM"/>
    </source>
</evidence>
<sequence length="59" mass="6689">MAKAGRPRVNSEAVNVRLLEEVKTALDAYRKDQVDLPTRPEGVRRLIVEALKEKGYLPK</sequence>